<dbReference type="SUPFAM" id="SSF103657">
    <property type="entry name" value="BAR/IMD domain-like"/>
    <property type="match status" value="1"/>
</dbReference>
<comment type="caution">
    <text evidence="2">The sequence shown here is derived from an EMBL/GenBank/DDBJ whole genome shotgun (WGS) entry which is preliminary data.</text>
</comment>
<dbReference type="EMBL" id="VSSQ01074752">
    <property type="protein sequence ID" value="MPN25541.1"/>
    <property type="molecule type" value="Genomic_DNA"/>
</dbReference>
<reference evidence="2" key="1">
    <citation type="submission" date="2019-08" db="EMBL/GenBank/DDBJ databases">
        <authorList>
            <person name="Kucharzyk K."/>
            <person name="Murdoch R.W."/>
            <person name="Higgins S."/>
            <person name="Loffler F."/>
        </authorList>
    </citation>
    <scope>NUCLEOTIDE SEQUENCE</scope>
</reference>
<accession>A0A645GF48</accession>
<dbReference type="InterPro" id="IPR027267">
    <property type="entry name" value="AH/BAR_dom_sf"/>
</dbReference>
<keyword evidence="1" id="KW-0175">Coiled coil</keyword>
<evidence type="ECO:0000256" key="1">
    <source>
        <dbReference type="SAM" id="Coils"/>
    </source>
</evidence>
<name>A0A645GF48_9ZZZZ</name>
<sequence length="72" mass="8218">MARTRKTISIDEKIAQAKENFEKAKAKYDNAAKELEDLQEKLRSIQRNELIKAVEKSGKTYAEIMAFLGSID</sequence>
<dbReference type="AlphaFoldDB" id="A0A645GF48"/>
<organism evidence="2">
    <name type="scientific">bioreactor metagenome</name>
    <dbReference type="NCBI Taxonomy" id="1076179"/>
    <lineage>
        <taxon>unclassified sequences</taxon>
        <taxon>metagenomes</taxon>
        <taxon>ecological metagenomes</taxon>
    </lineage>
</organism>
<proteinExistence type="predicted"/>
<feature type="coiled-coil region" evidence="1">
    <location>
        <begin position="14"/>
        <end position="48"/>
    </location>
</feature>
<evidence type="ECO:0008006" key="3">
    <source>
        <dbReference type="Google" id="ProtNLM"/>
    </source>
</evidence>
<gene>
    <name evidence="2" type="ORF">SDC9_172953</name>
</gene>
<evidence type="ECO:0000313" key="2">
    <source>
        <dbReference type="EMBL" id="MPN25541.1"/>
    </source>
</evidence>
<protein>
    <recommendedName>
        <fullName evidence="3">ErpK protein</fullName>
    </recommendedName>
</protein>